<organism evidence="1 2">
    <name type="scientific">Planoprotostelium fungivorum</name>
    <dbReference type="NCBI Taxonomy" id="1890364"/>
    <lineage>
        <taxon>Eukaryota</taxon>
        <taxon>Amoebozoa</taxon>
        <taxon>Evosea</taxon>
        <taxon>Variosea</taxon>
        <taxon>Cavosteliida</taxon>
        <taxon>Cavosteliaceae</taxon>
        <taxon>Planoprotostelium</taxon>
    </lineage>
</organism>
<name>A0A2P6MM26_9EUKA</name>
<reference evidence="1 2" key="1">
    <citation type="journal article" date="2018" name="Genome Biol. Evol.">
        <title>Multiple Roots of Fruiting Body Formation in Amoebozoa.</title>
        <authorList>
            <person name="Hillmann F."/>
            <person name="Forbes G."/>
            <person name="Novohradska S."/>
            <person name="Ferling I."/>
            <person name="Riege K."/>
            <person name="Groth M."/>
            <person name="Westermann M."/>
            <person name="Marz M."/>
            <person name="Spaller T."/>
            <person name="Winckler T."/>
            <person name="Schaap P."/>
            <person name="Glockner G."/>
        </authorList>
    </citation>
    <scope>NUCLEOTIDE SEQUENCE [LARGE SCALE GENOMIC DNA]</scope>
    <source>
        <strain evidence="1 2">Jena</strain>
    </source>
</reference>
<evidence type="ECO:0000313" key="1">
    <source>
        <dbReference type="EMBL" id="PRP72751.1"/>
    </source>
</evidence>
<comment type="caution">
    <text evidence="1">The sequence shown here is derived from an EMBL/GenBank/DDBJ whole genome shotgun (WGS) entry which is preliminary data.</text>
</comment>
<accession>A0A2P6MM26</accession>
<protein>
    <submittedName>
        <fullName evidence="1">Uncharacterized protein</fullName>
    </submittedName>
</protein>
<keyword evidence="2" id="KW-1185">Reference proteome</keyword>
<proteinExistence type="predicted"/>
<gene>
    <name evidence="1" type="ORF">PROFUN_17160</name>
</gene>
<dbReference type="EMBL" id="MDYQ01000818">
    <property type="protein sequence ID" value="PRP72751.1"/>
    <property type="molecule type" value="Genomic_DNA"/>
</dbReference>
<evidence type="ECO:0000313" key="2">
    <source>
        <dbReference type="Proteomes" id="UP000241769"/>
    </source>
</evidence>
<dbReference type="AlphaFoldDB" id="A0A2P6MM26"/>
<dbReference type="Proteomes" id="UP000241769">
    <property type="component" value="Unassembled WGS sequence"/>
</dbReference>
<feature type="non-terminal residue" evidence="1">
    <location>
        <position position="1"/>
    </location>
</feature>
<dbReference type="InParanoid" id="A0A2P6MM26"/>
<sequence>CRELRGCYNEEVDIENELNWKLRVNHRKTAAGVHVQMLAVKRCLLLTPHLIKSLSVGSDYSHLIWFFWLVSTHWDH</sequence>